<keyword evidence="2 6" id="KW-0812">Transmembrane</keyword>
<evidence type="ECO:0000313" key="8">
    <source>
        <dbReference type="Proteomes" id="UP000515163"/>
    </source>
</evidence>
<evidence type="ECO:0000259" key="7">
    <source>
        <dbReference type="Pfam" id="PF06271"/>
    </source>
</evidence>
<dbReference type="KEGG" id="aten:116301901"/>
<evidence type="ECO:0000256" key="4">
    <source>
        <dbReference type="ARBA" id="ARBA00023136"/>
    </source>
</evidence>
<dbReference type="Proteomes" id="UP000515163">
    <property type="component" value="Unplaced"/>
</dbReference>
<feature type="transmembrane region" description="Helical" evidence="6">
    <location>
        <begin position="253"/>
        <end position="277"/>
    </location>
</feature>
<accession>A0A6P8IJ90</accession>
<dbReference type="PANTHER" id="PTHR13659">
    <property type="entry name" value="AUTOSOMAL HIGHLY CONSERVED PROTEIN"/>
    <property type="match status" value="1"/>
</dbReference>
<feature type="compositionally biased region" description="Basic and acidic residues" evidence="5">
    <location>
        <begin position="1"/>
        <end position="11"/>
    </location>
</feature>
<feature type="domain" description="RDD" evidence="7">
    <location>
        <begin position="127"/>
        <end position="226"/>
    </location>
</feature>
<dbReference type="AlphaFoldDB" id="A0A6P8IJ90"/>
<reference evidence="9" key="1">
    <citation type="submission" date="2025-08" db="UniProtKB">
        <authorList>
            <consortium name="RefSeq"/>
        </authorList>
    </citation>
    <scope>IDENTIFICATION</scope>
    <source>
        <tissue evidence="9">Tentacle</tissue>
    </source>
</reference>
<name>A0A6P8IJ90_ACTTE</name>
<evidence type="ECO:0000256" key="2">
    <source>
        <dbReference type="ARBA" id="ARBA00022692"/>
    </source>
</evidence>
<proteinExistence type="predicted"/>
<dbReference type="InterPro" id="IPR039871">
    <property type="entry name" value="FAM8A1"/>
</dbReference>
<dbReference type="InParanoid" id="A0A6P8IJ90"/>
<dbReference type="PANTHER" id="PTHR13659:SF5">
    <property type="entry name" value="PROTEIN FAM8A1"/>
    <property type="match status" value="1"/>
</dbReference>
<feature type="compositionally biased region" description="Low complexity" evidence="5">
    <location>
        <begin position="21"/>
        <end position="30"/>
    </location>
</feature>
<dbReference type="Pfam" id="PF06271">
    <property type="entry name" value="RDD"/>
    <property type="match status" value="1"/>
</dbReference>
<sequence>MADHKEKEPNDNKPSVSPNMTSTTTQSTQSNPYVNDTTARNPNLLNNSLYSLSSWYYMQSYCQYYYASCYLYMYHYWQTLASQSPTQVTSSTGNHVPGNSEQYRVHAERFGQFQQVRIEGCEARVSTLQKRILAEVVDFFFLYLTKFLMFSIFYNDIEKYSQLQYSLIVDENTSLKDLEELLIQALVYRFMVFAYETLFIVGGFYGILGGATPGKYFVGILVLSAETVELIDIDDRGEKVRVVPGMNPGWWRASLRALVKNFSMTFLFPVFLTIFFFKHNRTIYDIISGTVVVDKESYRQRHQ</sequence>
<feature type="region of interest" description="Disordered" evidence="5">
    <location>
        <begin position="1"/>
        <end position="39"/>
    </location>
</feature>
<dbReference type="InterPro" id="IPR010432">
    <property type="entry name" value="RDD"/>
</dbReference>
<dbReference type="RefSeq" id="XP_031566931.1">
    <property type="nucleotide sequence ID" value="XM_031711071.1"/>
</dbReference>
<evidence type="ECO:0000256" key="3">
    <source>
        <dbReference type="ARBA" id="ARBA00022989"/>
    </source>
</evidence>
<organism evidence="8 9">
    <name type="scientific">Actinia tenebrosa</name>
    <name type="common">Australian red waratah sea anemone</name>
    <dbReference type="NCBI Taxonomy" id="6105"/>
    <lineage>
        <taxon>Eukaryota</taxon>
        <taxon>Metazoa</taxon>
        <taxon>Cnidaria</taxon>
        <taxon>Anthozoa</taxon>
        <taxon>Hexacorallia</taxon>
        <taxon>Actiniaria</taxon>
        <taxon>Actiniidae</taxon>
        <taxon>Actinia</taxon>
    </lineage>
</organism>
<dbReference type="GeneID" id="116301901"/>
<gene>
    <name evidence="9" type="primary">LOC116301901</name>
</gene>
<keyword evidence="3 6" id="KW-1133">Transmembrane helix</keyword>
<dbReference type="OrthoDB" id="10061042at2759"/>
<protein>
    <submittedName>
        <fullName evidence="9">Protein FAM8A1-like</fullName>
    </submittedName>
</protein>
<feature type="transmembrane region" description="Helical" evidence="6">
    <location>
        <begin position="132"/>
        <end position="154"/>
    </location>
</feature>
<dbReference type="GO" id="GO:0016020">
    <property type="term" value="C:membrane"/>
    <property type="evidence" value="ECO:0007669"/>
    <property type="project" value="UniProtKB-SubCell"/>
</dbReference>
<evidence type="ECO:0000256" key="5">
    <source>
        <dbReference type="SAM" id="MobiDB-lite"/>
    </source>
</evidence>
<evidence type="ECO:0000256" key="1">
    <source>
        <dbReference type="ARBA" id="ARBA00004141"/>
    </source>
</evidence>
<evidence type="ECO:0000313" key="9">
    <source>
        <dbReference type="RefSeq" id="XP_031566931.1"/>
    </source>
</evidence>
<feature type="transmembrane region" description="Helical" evidence="6">
    <location>
        <begin position="186"/>
        <end position="208"/>
    </location>
</feature>
<keyword evidence="8" id="KW-1185">Reference proteome</keyword>
<evidence type="ECO:0000256" key="6">
    <source>
        <dbReference type="SAM" id="Phobius"/>
    </source>
</evidence>
<comment type="subcellular location">
    <subcellularLocation>
        <location evidence="1">Membrane</location>
        <topology evidence="1">Multi-pass membrane protein</topology>
    </subcellularLocation>
</comment>
<keyword evidence="4 6" id="KW-0472">Membrane</keyword>